<dbReference type="GO" id="GO:0000160">
    <property type="term" value="P:phosphorelay signal transduction system"/>
    <property type="evidence" value="ECO:0007669"/>
    <property type="project" value="InterPro"/>
</dbReference>
<dbReference type="InterPro" id="IPR000792">
    <property type="entry name" value="Tscrpt_reg_LuxR_C"/>
</dbReference>
<dbReference type="PATRIC" id="fig|1445510.3.peg.4811"/>
<feature type="modified residue" description="4-aspartylphosphate" evidence="3">
    <location>
        <position position="55"/>
    </location>
</feature>
<evidence type="ECO:0000256" key="3">
    <source>
        <dbReference type="PROSITE-ProRule" id="PRU00169"/>
    </source>
</evidence>
<feature type="domain" description="HTH luxR-type" evidence="4">
    <location>
        <begin position="144"/>
        <end position="209"/>
    </location>
</feature>
<dbReference type="Proteomes" id="UP000032266">
    <property type="component" value="Chromosome"/>
</dbReference>
<dbReference type="InterPro" id="IPR011006">
    <property type="entry name" value="CheY-like_superfamily"/>
</dbReference>
<organism evidence="6 7">
    <name type="scientific">Gynuella sunshinyii YC6258</name>
    <dbReference type="NCBI Taxonomy" id="1445510"/>
    <lineage>
        <taxon>Bacteria</taxon>
        <taxon>Pseudomonadati</taxon>
        <taxon>Pseudomonadota</taxon>
        <taxon>Gammaproteobacteria</taxon>
        <taxon>Oceanospirillales</taxon>
        <taxon>Saccharospirillaceae</taxon>
        <taxon>Gynuella</taxon>
    </lineage>
</organism>
<dbReference type="InterPro" id="IPR051015">
    <property type="entry name" value="EvgA-like"/>
</dbReference>
<gene>
    <name evidence="6" type="ORF">YC6258_04849</name>
</gene>
<dbReference type="CDD" id="cd06170">
    <property type="entry name" value="LuxR_C_like"/>
    <property type="match status" value="1"/>
</dbReference>
<dbReference type="HOGENOM" id="CLU_000445_90_8_6"/>
<dbReference type="SUPFAM" id="SSF46894">
    <property type="entry name" value="C-terminal effector domain of the bipartite response regulators"/>
    <property type="match status" value="1"/>
</dbReference>
<dbReference type="RefSeq" id="WP_082070842.1">
    <property type="nucleotide sequence ID" value="NZ_CP007142.1"/>
</dbReference>
<dbReference type="PRINTS" id="PR00038">
    <property type="entry name" value="HTHLUXR"/>
</dbReference>
<dbReference type="CDD" id="cd17535">
    <property type="entry name" value="REC_NarL-like"/>
    <property type="match status" value="1"/>
</dbReference>
<dbReference type="Pfam" id="PF00196">
    <property type="entry name" value="GerE"/>
    <property type="match status" value="1"/>
</dbReference>
<dbReference type="PROSITE" id="PS50110">
    <property type="entry name" value="RESPONSE_REGULATORY"/>
    <property type="match status" value="1"/>
</dbReference>
<dbReference type="STRING" id="1445510.YC6258_04849"/>
<dbReference type="SMART" id="SM00421">
    <property type="entry name" value="HTH_LUXR"/>
    <property type="match status" value="1"/>
</dbReference>
<dbReference type="GO" id="GO:0003677">
    <property type="term" value="F:DNA binding"/>
    <property type="evidence" value="ECO:0007669"/>
    <property type="project" value="UniProtKB-KW"/>
</dbReference>
<dbReference type="EMBL" id="CP007142">
    <property type="protein sequence ID" value="AJQ96881.1"/>
    <property type="molecule type" value="Genomic_DNA"/>
</dbReference>
<evidence type="ECO:0000256" key="2">
    <source>
        <dbReference type="ARBA" id="ARBA00023125"/>
    </source>
</evidence>
<keyword evidence="2 6" id="KW-0238">DNA-binding</keyword>
<sequence length="217" mass="23905">MAIFLIADDHPLFRDALTTALKRGFPRDRILTSDSITTTKELIETDGEPDLLLLDLNMPGSDGFFGLIHLRECYASVPIVVISAMEDPLVIQRALAYGASGFIPKSCPAEQIIEAINAVLEGDCWVPAAIKAELERLPLEEKDFSDRVATLTDQQFKVLMHLTEGRLNKQIAYDLNISEATVKAHITAIFRKLGVQNRTQAVIAASKLKLPENTGAF</sequence>
<dbReference type="Pfam" id="PF00072">
    <property type="entry name" value="Response_reg"/>
    <property type="match status" value="1"/>
</dbReference>
<dbReference type="Gene3D" id="3.40.50.2300">
    <property type="match status" value="1"/>
</dbReference>
<dbReference type="PANTHER" id="PTHR45566:SF1">
    <property type="entry name" value="HTH-TYPE TRANSCRIPTIONAL REGULATOR YHJB-RELATED"/>
    <property type="match status" value="1"/>
</dbReference>
<accession>A0A0C5VRL4</accession>
<dbReference type="SMART" id="SM00448">
    <property type="entry name" value="REC"/>
    <property type="match status" value="1"/>
</dbReference>
<dbReference type="KEGG" id="gsn:YC6258_04849"/>
<dbReference type="PROSITE" id="PS50043">
    <property type="entry name" value="HTH_LUXR_2"/>
    <property type="match status" value="1"/>
</dbReference>
<evidence type="ECO:0000313" key="6">
    <source>
        <dbReference type="EMBL" id="AJQ96881.1"/>
    </source>
</evidence>
<dbReference type="InterPro" id="IPR058245">
    <property type="entry name" value="NreC/VraR/RcsB-like_REC"/>
</dbReference>
<dbReference type="SUPFAM" id="SSF52172">
    <property type="entry name" value="CheY-like"/>
    <property type="match status" value="1"/>
</dbReference>
<keyword evidence="7" id="KW-1185">Reference proteome</keyword>
<dbReference type="GO" id="GO:0006355">
    <property type="term" value="P:regulation of DNA-templated transcription"/>
    <property type="evidence" value="ECO:0007669"/>
    <property type="project" value="InterPro"/>
</dbReference>
<dbReference type="AlphaFoldDB" id="A0A0C5VRL4"/>
<dbReference type="InterPro" id="IPR016032">
    <property type="entry name" value="Sig_transdc_resp-reg_C-effctor"/>
</dbReference>
<evidence type="ECO:0000259" key="5">
    <source>
        <dbReference type="PROSITE" id="PS50110"/>
    </source>
</evidence>
<keyword evidence="1 3" id="KW-0597">Phosphoprotein</keyword>
<name>A0A0C5VRL4_9GAMM</name>
<evidence type="ECO:0000259" key="4">
    <source>
        <dbReference type="PROSITE" id="PS50043"/>
    </source>
</evidence>
<proteinExistence type="predicted"/>
<reference evidence="6 7" key="1">
    <citation type="submission" date="2014-01" db="EMBL/GenBank/DDBJ databases">
        <title>Full genme sequencing of cellulolytic bacterium Gynuella sunshinyii YC6258T gen. nov., sp. nov.</title>
        <authorList>
            <person name="Khan H."/>
            <person name="Chung E.J."/>
            <person name="Chung Y.R."/>
        </authorList>
    </citation>
    <scope>NUCLEOTIDE SEQUENCE [LARGE SCALE GENOMIC DNA]</scope>
    <source>
        <strain evidence="6 7">YC6258</strain>
    </source>
</reference>
<protein>
    <submittedName>
        <fullName evidence="6">Response regulator containing a CheY-like receiver domain and an HTH DNA-binding domain</fullName>
    </submittedName>
</protein>
<feature type="domain" description="Response regulatory" evidence="5">
    <location>
        <begin position="3"/>
        <end position="120"/>
    </location>
</feature>
<dbReference type="PANTHER" id="PTHR45566">
    <property type="entry name" value="HTH-TYPE TRANSCRIPTIONAL REGULATOR YHJB-RELATED"/>
    <property type="match status" value="1"/>
</dbReference>
<dbReference type="OrthoDB" id="9814495at2"/>
<evidence type="ECO:0000313" key="7">
    <source>
        <dbReference type="Proteomes" id="UP000032266"/>
    </source>
</evidence>
<dbReference type="InterPro" id="IPR001789">
    <property type="entry name" value="Sig_transdc_resp-reg_receiver"/>
</dbReference>
<dbReference type="PROSITE" id="PS00622">
    <property type="entry name" value="HTH_LUXR_1"/>
    <property type="match status" value="1"/>
</dbReference>
<evidence type="ECO:0000256" key="1">
    <source>
        <dbReference type="ARBA" id="ARBA00022553"/>
    </source>
</evidence>